<keyword evidence="2" id="KW-1185">Reference proteome</keyword>
<accession>A0AAV8X5Q2</accession>
<gene>
    <name evidence="1" type="ORF">NQ314_013730</name>
</gene>
<comment type="caution">
    <text evidence="1">The sequence shown here is derived from an EMBL/GenBank/DDBJ whole genome shotgun (WGS) entry which is preliminary data.</text>
</comment>
<sequence length="123" mass="14452">MKSWDLKSDNADVGIHSVYTIPYEDWSLDYIKPKPVCIRKGGNCIPSTFRNPPETKKIQFEQEEEGELGKNRPPIREYNESSYVWLNPSETFIDLKGKVPHVDYYTFIVHYYQPNFPGVYILM</sequence>
<dbReference type="Proteomes" id="UP001162156">
    <property type="component" value="Unassembled WGS sequence"/>
</dbReference>
<organism evidence="1 2">
    <name type="scientific">Rhamnusium bicolor</name>
    <dbReference type="NCBI Taxonomy" id="1586634"/>
    <lineage>
        <taxon>Eukaryota</taxon>
        <taxon>Metazoa</taxon>
        <taxon>Ecdysozoa</taxon>
        <taxon>Arthropoda</taxon>
        <taxon>Hexapoda</taxon>
        <taxon>Insecta</taxon>
        <taxon>Pterygota</taxon>
        <taxon>Neoptera</taxon>
        <taxon>Endopterygota</taxon>
        <taxon>Coleoptera</taxon>
        <taxon>Polyphaga</taxon>
        <taxon>Cucujiformia</taxon>
        <taxon>Chrysomeloidea</taxon>
        <taxon>Cerambycidae</taxon>
        <taxon>Lepturinae</taxon>
        <taxon>Rhagiini</taxon>
        <taxon>Rhamnusium</taxon>
    </lineage>
</organism>
<reference evidence="1" key="1">
    <citation type="journal article" date="2023" name="Insect Mol. Biol.">
        <title>Genome sequencing provides insights into the evolution of gene families encoding plant cell wall-degrading enzymes in longhorned beetles.</title>
        <authorList>
            <person name="Shin N.R."/>
            <person name="Okamura Y."/>
            <person name="Kirsch R."/>
            <person name="Pauchet Y."/>
        </authorList>
    </citation>
    <scope>NUCLEOTIDE SEQUENCE</scope>
    <source>
        <strain evidence="1">RBIC_L_NR</strain>
    </source>
</reference>
<proteinExistence type="predicted"/>
<dbReference type="EMBL" id="JANEYF010003804">
    <property type="protein sequence ID" value="KAJ8933877.1"/>
    <property type="molecule type" value="Genomic_DNA"/>
</dbReference>
<dbReference type="AlphaFoldDB" id="A0AAV8X5Q2"/>
<evidence type="ECO:0000313" key="2">
    <source>
        <dbReference type="Proteomes" id="UP001162156"/>
    </source>
</evidence>
<name>A0AAV8X5Q2_9CUCU</name>
<evidence type="ECO:0000313" key="1">
    <source>
        <dbReference type="EMBL" id="KAJ8933877.1"/>
    </source>
</evidence>
<protein>
    <submittedName>
        <fullName evidence="1">Uncharacterized protein</fullName>
    </submittedName>
</protein>